<comment type="caution">
    <text evidence="5">The sequence shown here is derived from an EMBL/GenBank/DDBJ whole genome shotgun (WGS) entry which is preliminary data.</text>
</comment>
<evidence type="ECO:0000313" key="5">
    <source>
        <dbReference type="EMBL" id="GES19134.1"/>
    </source>
</evidence>
<dbReference type="GO" id="GO:0000287">
    <property type="term" value="F:magnesium ion binding"/>
    <property type="evidence" value="ECO:0007669"/>
    <property type="project" value="UniProtKB-ARBA"/>
</dbReference>
<gene>
    <name evidence="5" type="ORF">Aple_020300</name>
</gene>
<keyword evidence="6" id="KW-1185">Reference proteome</keyword>
<evidence type="ECO:0000259" key="4">
    <source>
        <dbReference type="Pfam" id="PF00456"/>
    </source>
</evidence>
<dbReference type="InterPro" id="IPR029061">
    <property type="entry name" value="THDP-binding"/>
</dbReference>
<protein>
    <submittedName>
        <fullName evidence="5">Transketolase</fullName>
    </submittedName>
</protein>
<dbReference type="Proteomes" id="UP000377595">
    <property type="component" value="Unassembled WGS sequence"/>
</dbReference>
<evidence type="ECO:0000313" key="6">
    <source>
        <dbReference type="Proteomes" id="UP000377595"/>
    </source>
</evidence>
<dbReference type="PANTHER" id="PTHR47514:SF1">
    <property type="entry name" value="TRANSKETOLASE N-TERMINAL SECTION-RELATED"/>
    <property type="match status" value="1"/>
</dbReference>
<evidence type="ECO:0000256" key="3">
    <source>
        <dbReference type="ARBA" id="ARBA00023052"/>
    </source>
</evidence>
<dbReference type="PANTHER" id="PTHR47514">
    <property type="entry name" value="TRANSKETOLASE N-TERMINAL SECTION-RELATED"/>
    <property type="match status" value="1"/>
</dbReference>
<accession>A0A5M3XD39</accession>
<dbReference type="SUPFAM" id="SSF52518">
    <property type="entry name" value="Thiamin diphosphate-binding fold (THDP-binding)"/>
    <property type="match status" value="1"/>
</dbReference>
<dbReference type="EMBL" id="BLAF01000010">
    <property type="protein sequence ID" value="GES19134.1"/>
    <property type="molecule type" value="Genomic_DNA"/>
</dbReference>
<dbReference type="OrthoDB" id="8732661at2"/>
<dbReference type="Pfam" id="PF00456">
    <property type="entry name" value="Transketolase_N"/>
    <property type="match status" value="1"/>
</dbReference>
<organism evidence="5 6">
    <name type="scientific">Acrocarpospora pleiomorpha</name>
    <dbReference type="NCBI Taxonomy" id="90975"/>
    <lineage>
        <taxon>Bacteria</taxon>
        <taxon>Bacillati</taxon>
        <taxon>Actinomycetota</taxon>
        <taxon>Actinomycetes</taxon>
        <taxon>Streptosporangiales</taxon>
        <taxon>Streptosporangiaceae</taxon>
        <taxon>Acrocarpospora</taxon>
    </lineage>
</organism>
<dbReference type="Gene3D" id="3.40.50.970">
    <property type="match status" value="1"/>
</dbReference>
<comment type="cofactor">
    <cofactor evidence="1">
        <name>thiamine diphosphate</name>
        <dbReference type="ChEBI" id="CHEBI:58937"/>
    </cofactor>
</comment>
<reference evidence="5 6" key="1">
    <citation type="submission" date="2019-10" db="EMBL/GenBank/DDBJ databases">
        <title>Whole genome shotgun sequence of Acrocarpospora pleiomorpha NBRC 16267.</title>
        <authorList>
            <person name="Ichikawa N."/>
            <person name="Kimura A."/>
            <person name="Kitahashi Y."/>
            <person name="Komaki H."/>
            <person name="Oguchi A."/>
        </authorList>
    </citation>
    <scope>NUCLEOTIDE SEQUENCE [LARGE SCALE GENOMIC DNA]</scope>
    <source>
        <strain evidence="5 6">NBRC 16267</strain>
    </source>
</reference>
<proteinExistence type="inferred from homology"/>
<feature type="domain" description="Transketolase N-terminal" evidence="4">
    <location>
        <begin position="14"/>
        <end position="234"/>
    </location>
</feature>
<dbReference type="RefSeq" id="WP_155344242.1">
    <property type="nucleotide sequence ID" value="NZ_BAAAHM010000018.1"/>
</dbReference>
<dbReference type="InterPro" id="IPR005474">
    <property type="entry name" value="Transketolase_N"/>
</dbReference>
<name>A0A5M3XD39_9ACTN</name>
<comment type="similarity">
    <text evidence="2">Belongs to the transketolase family.</text>
</comment>
<dbReference type="AlphaFoldDB" id="A0A5M3XD39"/>
<evidence type="ECO:0000256" key="2">
    <source>
        <dbReference type="ARBA" id="ARBA00007131"/>
    </source>
</evidence>
<sequence>MTIATRPTDMDPRRLATAIRLRAVRMVAPQGFGYLGQALSAAEQVAAVFAVLRFGVDRLVCSPGHYVIAPFAAAGELGLIDDDVLATYGGNGAVVEAIGTERSPVLDYTCGSLGQGLSAAAGFALSDRMRGRDGRVFALVSDGELQEGQVWEAAMFAGHHRLDRLTVLLDANNSQVDGPVDSITTIEPIAEKWRAFGWHAVDLDGHDVAAVAEALEEAGRDTARPAVLVCRTSTVHGLRCLPPDADGHFIKLPPELAEAAVAELTEELESFR</sequence>
<keyword evidence="3" id="KW-0786">Thiamine pyrophosphate</keyword>
<evidence type="ECO:0000256" key="1">
    <source>
        <dbReference type="ARBA" id="ARBA00001964"/>
    </source>
</evidence>